<evidence type="ECO:0000313" key="2">
    <source>
        <dbReference type="Proteomes" id="UP001060085"/>
    </source>
</evidence>
<protein>
    <submittedName>
        <fullName evidence="1">Uncharacterized protein</fullName>
    </submittedName>
</protein>
<comment type="caution">
    <text evidence="1">The sequence shown here is derived from an EMBL/GenBank/DDBJ whole genome shotgun (WGS) entry which is preliminary data.</text>
</comment>
<gene>
    <name evidence="1" type="ORF">M9H77_02006</name>
</gene>
<reference evidence="2" key="1">
    <citation type="journal article" date="2023" name="Nat. Plants">
        <title>Single-cell RNA sequencing provides a high-resolution roadmap for understanding the multicellular compartmentation of specialized metabolism.</title>
        <authorList>
            <person name="Sun S."/>
            <person name="Shen X."/>
            <person name="Li Y."/>
            <person name="Li Y."/>
            <person name="Wang S."/>
            <person name="Li R."/>
            <person name="Zhang H."/>
            <person name="Shen G."/>
            <person name="Guo B."/>
            <person name="Wei J."/>
            <person name="Xu J."/>
            <person name="St-Pierre B."/>
            <person name="Chen S."/>
            <person name="Sun C."/>
        </authorList>
    </citation>
    <scope>NUCLEOTIDE SEQUENCE [LARGE SCALE GENOMIC DNA]</scope>
</reference>
<dbReference type="Proteomes" id="UP001060085">
    <property type="component" value="Linkage Group LG01"/>
</dbReference>
<accession>A0ACC0C759</accession>
<keyword evidence="2" id="KW-1185">Reference proteome</keyword>
<organism evidence="1 2">
    <name type="scientific">Catharanthus roseus</name>
    <name type="common">Madagascar periwinkle</name>
    <name type="synonym">Vinca rosea</name>
    <dbReference type="NCBI Taxonomy" id="4058"/>
    <lineage>
        <taxon>Eukaryota</taxon>
        <taxon>Viridiplantae</taxon>
        <taxon>Streptophyta</taxon>
        <taxon>Embryophyta</taxon>
        <taxon>Tracheophyta</taxon>
        <taxon>Spermatophyta</taxon>
        <taxon>Magnoliopsida</taxon>
        <taxon>eudicotyledons</taxon>
        <taxon>Gunneridae</taxon>
        <taxon>Pentapetalae</taxon>
        <taxon>asterids</taxon>
        <taxon>lamiids</taxon>
        <taxon>Gentianales</taxon>
        <taxon>Apocynaceae</taxon>
        <taxon>Rauvolfioideae</taxon>
        <taxon>Vinceae</taxon>
        <taxon>Catharanthinae</taxon>
        <taxon>Catharanthus</taxon>
    </lineage>
</organism>
<sequence>MARVSENQQAEYSDLVREFYSTLKEVVDETTSVKLKGFEHLINLDTVAEAHCISNLGSKISNKGDVVNIKGYNETTFKRVLGKHKVKDSDGVISSQMKLHNRAIHKLVTSYISPKNESERTNIVSQEECEGTDESTEEQSSTEDKSGEMEIERENEKRGEDESSVEKKSEKDGQAKKRKRGVRKCLRNLSFESEVEKQESVEEKKDEKKGAESQKEKSVGEFEKEKGVETEKEKNPNRRK</sequence>
<name>A0ACC0C759_CATRO</name>
<dbReference type="EMBL" id="CM044701">
    <property type="protein sequence ID" value="KAI5680779.1"/>
    <property type="molecule type" value="Genomic_DNA"/>
</dbReference>
<evidence type="ECO:0000313" key="1">
    <source>
        <dbReference type="EMBL" id="KAI5680779.1"/>
    </source>
</evidence>
<proteinExistence type="predicted"/>